<accession>A0A1Z4LJT5</accession>
<name>A0A1Z4LJT5_9CYAN</name>
<dbReference type="AlphaFoldDB" id="A0A1Z4LJT5"/>
<evidence type="ECO:0000313" key="1">
    <source>
        <dbReference type="EMBL" id="BAY81454.1"/>
    </source>
</evidence>
<proteinExistence type="predicted"/>
<organism evidence="1 2">
    <name type="scientific">Calothrix parasitica NIES-267</name>
    <dbReference type="NCBI Taxonomy" id="1973488"/>
    <lineage>
        <taxon>Bacteria</taxon>
        <taxon>Bacillati</taxon>
        <taxon>Cyanobacteriota</taxon>
        <taxon>Cyanophyceae</taxon>
        <taxon>Nostocales</taxon>
        <taxon>Calotrichaceae</taxon>
        <taxon>Calothrix</taxon>
    </lineage>
</organism>
<dbReference type="Proteomes" id="UP000218418">
    <property type="component" value="Chromosome"/>
</dbReference>
<protein>
    <submittedName>
        <fullName evidence="1">Uncharacterized protein</fullName>
    </submittedName>
</protein>
<evidence type="ECO:0000313" key="2">
    <source>
        <dbReference type="Proteomes" id="UP000218418"/>
    </source>
</evidence>
<sequence>MKQQSREKILEFLADLSAPVDPEVFAGFGSKLQRNRYEWQKQECEFEKEEEYICCWVEEQEVMHTLDILFDIARNPPGIEFCNGIYQRRKSDWEYFLILLIYLLGKKDKVTLLNQIEDNNQDKKLYPIIEEVKQYLADD</sequence>
<dbReference type="EMBL" id="AP018227">
    <property type="protein sequence ID" value="BAY81454.1"/>
    <property type="molecule type" value="Genomic_DNA"/>
</dbReference>
<gene>
    <name evidence="1" type="ORF">NIES267_09300</name>
</gene>
<reference evidence="1 2" key="1">
    <citation type="submission" date="2017-06" db="EMBL/GenBank/DDBJ databases">
        <title>Genome sequencing of cyanobaciteial culture collection at National Institute for Environmental Studies (NIES).</title>
        <authorList>
            <person name="Hirose Y."/>
            <person name="Shimura Y."/>
            <person name="Fujisawa T."/>
            <person name="Nakamura Y."/>
            <person name="Kawachi M."/>
        </authorList>
    </citation>
    <scope>NUCLEOTIDE SEQUENCE [LARGE SCALE GENOMIC DNA]</scope>
    <source>
        <strain evidence="1 2">NIES-267</strain>
    </source>
</reference>
<keyword evidence="2" id="KW-1185">Reference proteome</keyword>
<dbReference type="OrthoDB" id="513932at2"/>